<name>A0A160SYZ9_9CHLR</name>
<dbReference type="KEGG" id="pbf:CFX0092_A0708"/>
<dbReference type="PANTHER" id="PTHR48090:SF7">
    <property type="entry name" value="RFBJ PROTEIN"/>
    <property type="match status" value="1"/>
</dbReference>
<dbReference type="Gene3D" id="3.90.550.10">
    <property type="entry name" value="Spore Coat Polysaccharide Biosynthesis Protein SpsA, Chain A"/>
    <property type="match status" value="1"/>
</dbReference>
<dbReference type="InterPro" id="IPR001173">
    <property type="entry name" value="Glyco_trans_2-like"/>
</dbReference>
<feature type="transmembrane region" description="Helical" evidence="6">
    <location>
        <begin position="350"/>
        <end position="370"/>
    </location>
</feature>
<evidence type="ECO:0000313" key="10">
    <source>
        <dbReference type="Proteomes" id="UP000215027"/>
    </source>
</evidence>
<dbReference type="InterPro" id="IPR050256">
    <property type="entry name" value="Glycosyltransferase_2"/>
</dbReference>
<evidence type="ECO:0000256" key="4">
    <source>
        <dbReference type="ARBA" id="ARBA00023136"/>
    </source>
</evidence>
<evidence type="ECO:0000259" key="7">
    <source>
        <dbReference type="Pfam" id="PF00535"/>
    </source>
</evidence>
<keyword evidence="9" id="KW-0808">Transferase</keyword>
<dbReference type="RefSeq" id="WP_095042184.1">
    <property type="nucleotide sequence ID" value="NZ_LN890655.1"/>
</dbReference>
<feature type="transmembrane region" description="Helical" evidence="6">
    <location>
        <begin position="259"/>
        <end position="281"/>
    </location>
</feature>
<keyword evidence="4 6" id="KW-0472">Membrane</keyword>
<dbReference type="GO" id="GO:0016740">
    <property type="term" value="F:transferase activity"/>
    <property type="evidence" value="ECO:0007669"/>
    <property type="project" value="UniProtKB-KW"/>
</dbReference>
<evidence type="ECO:0000256" key="5">
    <source>
        <dbReference type="SAM" id="MobiDB-lite"/>
    </source>
</evidence>
<evidence type="ECO:0000256" key="3">
    <source>
        <dbReference type="ARBA" id="ARBA00022989"/>
    </source>
</evidence>
<feature type="domain" description="GtrA/DPMS transmembrane" evidence="8">
    <location>
        <begin position="261"/>
        <end position="376"/>
    </location>
</feature>
<reference evidence="9" key="1">
    <citation type="submission" date="2016-01" db="EMBL/GenBank/DDBJ databases">
        <authorList>
            <person name="Mcilroy J.S."/>
            <person name="Karst M S."/>
            <person name="Albertsen M."/>
        </authorList>
    </citation>
    <scope>NUCLEOTIDE SEQUENCE</scope>
    <source>
        <strain evidence="9">Cfx-K</strain>
    </source>
</reference>
<keyword evidence="10" id="KW-1185">Reference proteome</keyword>
<accession>A0A160SYZ9</accession>
<organism evidence="9 10">
    <name type="scientific">Candidatus Promineifilum breve</name>
    <dbReference type="NCBI Taxonomy" id="1806508"/>
    <lineage>
        <taxon>Bacteria</taxon>
        <taxon>Bacillati</taxon>
        <taxon>Chloroflexota</taxon>
        <taxon>Ardenticatenia</taxon>
        <taxon>Candidatus Promineifilales</taxon>
        <taxon>Candidatus Promineifilaceae</taxon>
        <taxon>Candidatus Promineifilum</taxon>
    </lineage>
</organism>
<evidence type="ECO:0000259" key="8">
    <source>
        <dbReference type="Pfam" id="PF04138"/>
    </source>
</evidence>
<gene>
    <name evidence="9" type="ORF">CFX0092_A0708</name>
</gene>
<evidence type="ECO:0000256" key="2">
    <source>
        <dbReference type="ARBA" id="ARBA00022692"/>
    </source>
</evidence>
<protein>
    <submittedName>
        <fullName evidence="9">Family 2 glycosyl transferase</fullName>
    </submittedName>
</protein>
<feature type="transmembrane region" description="Helical" evidence="6">
    <location>
        <begin position="322"/>
        <end position="344"/>
    </location>
</feature>
<dbReference type="EMBL" id="LN890655">
    <property type="protein sequence ID" value="CUS02586.2"/>
    <property type="molecule type" value="Genomic_DNA"/>
</dbReference>
<evidence type="ECO:0000256" key="6">
    <source>
        <dbReference type="SAM" id="Phobius"/>
    </source>
</evidence>
<dbReference type="AlphaFoldDB" id="A0A160SYZ9"/>
<sequence>MMLPTTGQPDDPRPTPLPQPHEVELTVIVPTRNESANVAPLLDRLGRALAGRAFAVLFVDDSTDDTAAVIAHEAAGRPFPVAVLARPEERRNGLSGAVVEGMEAAGGLRLCVIDADLQHPPEIIPQLLDQANRTGADVVVASRQADLLGPVGLSRSRALTSQLLTILARMVFPRVLKNVSDPLTGFFIVRRAAIDTTSLQPEGFKILLEILVRHPDLRVTELHFDFAPRHEGQSKADLNEGMRFFRHLARLRLTVNQHLIRFLIVLLLAIALNLTLLPALTRGGRPVMLAAAMAGAVTIAAILLGEMWVFSDRPRGPARRRLAGVLLLGLLFLGVVYLPVIWLLAVRLGLPVMVAGLAAMLAAGFVYYLFSEQWIWTRGLMMRPRAYLYYDLHGLLTVASQIPLSDLSYFQTPAPPERIDLQLRVDRHGTPSRVPGAICYDEHLGRFGFGLTVIPGDFTEIVVSPLLETSPGFLYTNVVEPVLRWLLVTRGYSLARAGAICRPGAVRPGAGRWPEALLITGRGDMGYGLSRLCRADALDFMGDDCIIIGRDRRARSFPKPVTAGRGMTSDQSPGQPIPPALGLQRLLYSSPVRRLGLFLSERRLPAATVNTYLQRFIPQPKYPLPSLLPEIAVGDEAVPLVLVDQARGAESLTPLPLETAIDRLLEPGERAFGFQPYPLLVESLASWHGRDWPAEERDILRAGLAGCLTLQRRATDERWWEHVGQIFQNQTAHDPARHAAPAVNPA</sequence>
<keyword evidence="2 6" id="KW-0812">Transmembrane</keyword>
<dbReference type="InterPro" id="IPR007267">
    <property type="entry name" value="GtrA_DPMS_TM"/>
</dbReference>
<dbReference type="InterPro" id="IPR029044">
    <property type="entry name" value="Nucleotide-diphossugar_trans"/>
</dbReference>
<evidence type="ECO:0000256" key="1">
    <source>
        <dbReference type="ARBA" id="ARBA00004141"/>
    </source>
</evidence>
<feature type="region of interest" description="Disordered" evidence="5">
    <location>
        <begin position="1"/>
        <end position="21"/>
    </location>
</feature>
<dbReference type="OrthoDB" id="9810303at2"/>
<dbReference type="SUPFAM" id="SSF53448">
    <property type="entry name" value="Nucleotide-diphospho-sugar transferases"/>
    <property type="match status" value="1"/>
</dbReference>
<evidence type="ECO:0000313" key="9">
    <source>
        <dbReference type="EMBL" id="CUS02586.2"/>
    </source>
</evidence>
<proteinExistence type="predicted"/>
<dbReference type="GO" id="GO:0000271">
    <property type="term" value="P:polysaccharide biosynthetic process"/>
    <property type="evidence" value="ECO:0007669"/>
    <property type="project" value="InterPro"/>
</dbReference>
<dbReference type="Pfam" id="PF04138">
    <property type="entry name" value="GtrA_DPMS_TM"/>
    <property type="match status" value="1"/>
</dbReference>
<dbReference type="Pfam" id="PF00535">
    <property type="entry name" value="Glycos_transf_2"/>
    <property type="match status" value="1"/>
</dbReference>
<keyword evidence="3 6" id="KW-1133">Transmembrane helix</keyword>
<dbReference type="GO" id="GO:0016020">
    <property type="term" value="C:membrane"/>
    <property type="evidence" value="ECO:0007669"/>
    <property type="project" value="UniProtKB-SubCell"/>
</dbReference>
<dbReference type="Proteomes" id="UP000215027">
    <property type="component" value="Chromosome I"/>
</dbReference>
<feature type="transmembrane region" description="Helical" evidence="6">
    <location>
        <begin position="287"/>
        <end position="310"/>
    </location>
</feature>
<feature type="domain" description="Glycosyltransferase 2-like" evidence="7">
    <location>
        <begin position="26"/>
        <end position="194"/>
    </location>
</feature>
<comment type="subcellular location">
    <subcellularLocation>
        <location evidence="1">Membrane</location>
        <topology evidence="1">Multi-pass membrane protein</topology>
    </subcellularLocation>
</comment>
<dbReference type="PANTHER" id="PTHR48090">
    <property type="entry name" value="UNDECAPRENYL-PHOSPHATE 4-DEOXY-4-FORMAMIDO-L-ARABINOSE TRANSFERASE-RELATED"/>
    <property type="match status" value="1"/>
</dbReference>